<dbReference type="Proteomes" id="UP000799771">
    <property type="component" value="Unassembled WGS sequence"/>
</dbReference>
<evidence type="ECO:0000313" key="3">
    <source>
        <dbReference type="Proteomes" id="UP000799771"/>
    </source>
</evidence>
<organism evidence="2 3">
    <name type="scientific">Dothidotthia symphoricarpi CBS 119687</name>
    <dbReference type="NCBI Taxonomy" id="1392245"/>
    <lineage>
        <taxon>Eukaryota</taxon>
        <taxon>Fungi</taxon>
        <taxon>Dikarya</taxon>
        <taxon>Ascomycota</taxon>
        <taxon>Pezizomycotina</taxon>
        <taxon>Dothideomycetes</taxon>
        <taxon>Pleosporomycetidae</taxon>
        <taxon>Pleosporales</taxon>
        <taxon>Dothidotthiaceae</taxon>
        <taxon>Dothidotthia</taxon>
    </lineage>
</organism>
<dbReference type="PANTHER" id="PTHR47843:SF2">
    <property type="entry name" value="BTB DOMAIN-CONTAINING PROTEIN"/>
    <property type="match status" value="1"/>
</dbReference>
<dbReference type="CDD" id="cd18186">
    <property type="entry name" value="BTB_POZ_ZBTB_KLHL-like"/>
    <property type="match status" value="1"/>
</dbReference>
<gene>
    <name evidence="2" type="ORF">P153DRAFT_366621</name>
</gene>
<evidence type="ECO:0000313" key="2">
    <source>
        <dbReference type="EMBL" id="KAF2130161.1"/>
    </source>
</evidence>
<dbReference type="RefSeq" id="XP_033524548.1">
    <property type="nucleotide sequence ID" value="XM_033668092.1"/>
</dbReference>
<sequence length="206" mass="23425">MSDLTGPTIPVLVGQETFHLHRNPVVSSSEFFANATKSEWRNDASKPIDLSDEEPPIFECYQQWLYTKKVAMPEDTESAYRVLAALYVLDEKIADQTYQGAVIGAIINLSIDTGSYPQQAAVRRIYQNITTNSLARRLFVDFWAYNAMPGWSGINKLRTATCDEFVDDLIPAMIKARSKPNKKVVRPWVENRDSYYPRVAIEPNEN</sequence>
<dbReference type="PROSITE" id="PS50097">
    <property type="entry name" value="BTB"/>
    <property type="match status" value="1"/>
</dbReference>
<accession>A0A6A6AIA7</accession>
<dbReference type="InterPro" id="IPR000210">
    <property type="entry name" value="BTB/POZ_dom"/>
</dbReference>
<dbReference type="OrthoDB" id="3794732at2759"/>
<dbReference type="GeneID" id="54408524"/>
<keyword evidence="3" id="KW-1185">Reference proteome</keyword>
<evidence type="ECO:0000259" key="1">
    <source>
        <dbReference type="PROSITE" id="PS50097"/>
    </source>
</evidence>
<dbReference type="EMBL" id="ML977505">
    <property type="protein sequence ID" value="KAF2130161.1"/>
    <property type="molecule type" value="Genomic_DNA"/>
</dbReference>
<name>A0A6A6AIA7_9PLEO</name>
<proteinExistence type="predicted"/>
<dbReference type="AlphaFoldDB" id="A0A6A6AIA7"/>
<feature type="domain" description="BTB" evidence="1">
    <location>
        <begin position="7"/>
        <end position="74"/>
    </location>
</feature>
<protein>
    <recommendedName>
        <fullName evidence="1">BTB domain-containing protein</fullName>
    </recommendedName>
</protein>
<dbReference type="Pfam" id="PF00651">
    <property type="entry name" value="BTB"/>
    <property type="match status" value="1"/>
</dbReference>
<dbReference type="SUPFAM" id="SSF54695">
    <property type="entry name" value="POZ domain"/>
    <property type="match status" value="1"/>
</dbReference>
<dbReference type="PANTHER" id="PTHR47843">
    <property type="entry name" value="BTB DOMAIN-CONTAINING PROTEIN-RELATED"/>
    <property type="match status" value="1"/>
</dbReference>
<reference evidence="2" key="1">
    <citation type="journal article" date="2020" name="Stud. Mycol.">
        <title>101 Dothideomycetes genomes: a test case for predicting lifestyles and emergence of pathogens.</title>
        <authorList>
            <person name="Haridas S."/>
            <person name="Albert R."/>
            <person name="Binder M."/>
            <person name="Bloem J."/>
            <person name="Labutti K."/>
            <person name="Salamov A."/>
            <person name="Andreopoulos B."/>
            <person name="Baker S."/>
            <person name="Barry K."/>
            <person name="Bills G."/>
            <person name="Bluhm B."/>
            <person name="Cannon C."/>
            <person name="Castanera R."/>
            <person name="Culley D."/>
            <person name="Daum C."/>
            <person name="Ezra D."/>
            <person name="Gonzalez J."/>
            <person name="Henrissat B."/>
            <person name="Kuo A."/>
            <person name="Liang C."/>
            <person name="Lipzen A."/>
            <person name="Lutzoni F."/>
            <person name="Magnuson J."/>
            <person name="Mondo S."/>
            <person name="Nolan M."/>
            <person name="Ohm R."/>
            <person name="Pangilinan J."/>
            <person name="Park H.-J."/>
            <person name="Ramirez L."/>
            <person name="Alfaro M."/>
            <person name="Sun H."/>
            <person name="Tritt A."/>
            <person name="Yoshinaga Y."/>
            <person name="Zwiers L.-H."/>
            <person name="Turgeon B."/>
            <person name="Goodwin S."/>
            <person name="Spatafora J."/>
            <person name="Crous P."/>
            <person name="Grigoriev I."/>
        </authorList>
    </citation>
    <scope>NUCLEOTIDE SEQUENCE</scope>
    <source>
        <strain evidence="2">CBS 119687</strain>
    </source>
</reference>
<dbReference type="Gene3D" id="3.30.710.10">
    <property type="entry name" value="Potassium Channel Kv1.1, Chain A"/>
    <property type="match status" value="1"/>
</dbReference>
<dbReference type="InterPro" id="IPR011333">
    <property type="entry name" value="SKP1/BTB/POZ_sf"/>
</dbReference>